<dbReference type="EMBL" id="AASOHJ010000065">
    <property type="protein sequence ID" value="EFE8676366.1"/>
    <property type="molecule type" value="Genomic_DNA"/>
</dbReference>
<evidence type="ECO:0000313" key="1">
    <source>
        <dbReference type="EMBL" id="EFE8676366.1"/>
    </source>
</evidence>
<organism evidence="1 2">
    <name type="scientific">Escherichia coli</name>
    <dbReference type="NCBI Taxonomy" id="562"/>
    <lineage>
        <taxon>Bacteria</taxon>
        <taxon>Pseudomonadati</taxon>
        <taxon>Pseudomonadota</taxon>
        <taxon>Gammaproteobacteria</taxon>
        <taxon>Enterobacterales</taxon>
        <taxon>Enterobacteriaceae</taxon>
        <taxon>Escherichia</taxon>
    </lineage>
</organism>
<gene>
    <name evidence="1" type="ORF">F7N46_25335</name>
</gene>
<protein>
    <submittedName>
        <fullName evidence="1">Sigma-70 family RNA polymerase sigma factor</fullName>
    </submittedName>
</protein>
<accession>A0A8S7N1E7</accession>
<dbReference type="Proteomes" id="UP000533482">
    <property type="component" value="Unassembled WGS sequence"/>
</dbReference>
<comment type="caution">
    <text evidence="1">The sequence shown here is derived from an EMBL/GenBank/DDBJ whole genome shotgun (WGS) entry which is preliminary data.</text>
</comment>
<dbReference type="AlphaFoldDB" id="A0A8S7N1E7"/>
<reference evidence="1 2" key="1">
    <citation type="submission" date="2019-09" db="EMBL/GenBank/DDBJ databases">
        <authorList>
            <consortium name="NARMS: The National Antimicrobial Resistance Monitoring System"/>
        </authorList>
    </citation>
    <scope>NUCLEOTIDE SEQUENCE [LARGE SCALE GENOMIC DNA]</scope>
    <source>
        <strain evidence="1 2">FSIS11923834</strain>
    </source>
</reference>
<name>A0A8S7N1E7_ECOLX</name>
<sequence>MKVILATRNRYFEYGLSCLLKKEQLIIARNFFIPSNRWYVIEHDIEWIIISDFGLGPLMRCIFHGRKFLLLNAESVRGTEIICDVSQNSSVCCNALSGTLTMSEMVIMFRYFFYELTSHNLAKEMGINIKTVSTLLYSGMTKNGFKRKGIKSLASFLLSR</sequence>
<evidence type="ECO:0000313" key="2">
    <source>
        <dbReference type="Proteomes" id="UP000533482"/>
    </source>
</evidence>
<proteinExistence type="predicted"/>